<dbReference type="WBParaSite" id="ACRNAN_scaffold1775.g29590.t1">
    <property type="protein sequence ID" value="ACRNAN_scaffold1775.g29590.t1"/>
    <property type="gene ID" value="ACRNAN_scaffold1775.g29590"/>
</dbReference>
<keyword evidence="1" id="KW-1185">Reference proteome</keyword>
<dbReference type="PANTHER" id="PTHR38696">
    <property type="entry name" value="MEDIATOR OF RNA POLYMERASE II TRANSCRIPTION SUBUNIT 13"/>
    <property type="match status" value="1"/>
</dbReference>
<protein>
    <submittedName>
        <fullName evidence="2">Uncharacterized protein</fullName>
    </submittedName>
</protein>
<accession>A0A914D217</accession>
<dbReference type="Proteomes" id="UP000887540">
    <property type="component" value="Unplaced"/>
</dbReference>
<dbReference type="AlphaFoldDB" id="A0A914D217"/>
<sequence>MLLEKYWPQGIKRCQQIYGAIEYKLCGYPFQQTWSDTDSESLQAQIMCGYFLKELLTQGWTLVASSDLSRDLERTAWFFRRSTPIVLDQRYTNVPNFTVSKSDRLIFLHLNQQMQRELIALINTTYRKGVQEVLQLGSDGVRIKLNGYPWYEKWNLENEARPLLLAVLQYFEQRGYYFYGNASLQGQNDTVYFMPLTLPWPLRINPPLEPASENRYFAIGLDRKDRLRLLNCPDIVLDNIIEVTILQFWPKGIQDKKQIGNWFEYKLAGYPWCANGYETVEARLLLTQIFQNLHLHGWAIMAALDTSRSLDDTSFLIFRSTPSRSMHYMCLSLNEADKIRLINAPSDVVKVIHDTIQTYYAYGIKRFENYGSVPEFKLNGAPWSGYRDYSKHSRQLLMLLMDCLVKLGFGFAISADVSAKYYSDSDNSSNDHKIDVHSWWFARPIS</sequence>
<name>A0A914D217_9BILA</name>
<evidence type="ECO:0000313" key="1">
    <source>
        <dbReference type="Proteomes" id="UP000887540"/>
    </source>
</evidence>
<proteinExistence type="predicted"/>
<dbReference type="PANTHER" id="PTHR38696:SF1">
    <property type="entry name" value="MEDIATOR OF RNA POLYMERASE II TRANSCRIPTION SUBUNIT 13"/>
    <property type="match status" value="1"/>
</dbReference>
<reference evidence="2" key="1">
    <citation type="submission" date="2022-11" db="UniProtKB">
        <authorList>
            <consortium name="WormBaseParasite"/>
        </authorList>
    </citation>
    <scope>IDENTIFICATION</scope>
</reference>
<organism evidence="1 2">
    <name type="scientific">Acrobeloides nanus</name>
    <dbReference type="NCBI Taxonomy" id="290746"/>
    <lineage>
        <taxon>Eukaryota</taxon>
        <taxon>Metazoa</taxon>
        <taxon>Ecdysozoa</taxon>
        <taxon>Nematoda</taxon>
        <taxon>Chromadorea</taxon>
        <taxon>Rhabditida</taxon>
        <taxon>Tylenchina</taxon>
        <taxon>Cephalobomorpha</taxon>
        <taxon>Cephaloboidea</taxon>
        <taxon>Cephalobidae</taxon>
        <taxon>Acrobeloides</taxon>
    </lineage>
</organism>
<evidence type="ECO:0000313" key="2">
    <source>
        <dbReference type="WBParaSite" id="ACRNAN_scaffold1775.g29590.t1"/>
    </source>
</evidence>